<dbReference type="GeneID" id="54415370"/>
<evidence type="ECO:0000256" key="7">
    <source>
        <dbReference type="ARBA" id="ARBA00023326"/>
    </source>
</evidence>
<dbReference type="AlphaFoldDB" id="A0A6G1G8F6"/>
<reference evidence="11 13" key="1">
    <citation type="submission" date="2020-01" db="EMBL/GenBank/DDBJ databases">
        <authorList>
            <consortium name="DOE Joint Genome Institute"/>
            <person name="Haridas S."/>
            <person name="Albert R."/>
            <person name="Binder M."/>
            <person name="Bloem J."/>
            <person name="Labutti K."/>
            <person name="Salamov A."/>
            <person name="Andreopoulos B."/>
            <person name="Baker S.E."/>
            <person name="Barry K."/>
            <person name="Bills G."/>
            <person name="Bluhm B.H."/>
            <person name="Cannon C."/>
            <person name="Castanera R."/>
            <person name="Culley D.E."/>
            <person name="Daum C."/>
            <person name="Ezra D."/>
            <person name="Gonzalez J.B."/>
            <person name="Henrissat B."/>
            <person name="Kuo A."/>
            <person name="Liang C."/>
            <person name="Lipzen A."/>
            <person name="Lutzoni F."/>
            <person name="Magnuson J."/>
            <person name="Mondo S."/>
            <person name="Nolan M."/>
            <person name="Ohm R."/>
            <person name="Pangilinan J."/>
            <person name="Park H.-J."/>
            <person name="Ramirez L."/>
            <person name="Alfaro M."/>
            <person name="Sun H."/>
            <person name="Tritt A."/>
            <person name="Yoshinaga Y."/>
            <person name="Zwiers L.-H."/>
            <person name="Turgeon B.G."/>
            <person name="Goodwin S.B."/>
            <person name="Spatafora J.W."/>
            <person name="Crous P.W."/>
            <person name="Grigoriev I.V."/>
        </authorList>
    </citation>
    <scope>NUCLEOTIDE SEQUENCE</scope>
    <source>
        <strain evidence="11 13">CBS 781.70</strain>
    </source>
</reference>
<dbReference type="PROSITE" id="PS00820">
    <property type="entry name" value="GLUCOAMYLASE"/>
    <property type="match status" value="1"/>
</dbReference>
<dbReference type="PANTHER" id="PTHR31616">
    <property type="entry name" value="TREHALASE"/>
    <property type="match status" value="1"/>
</dbReference>
<comment type="catalytic activity">
    <reaction evidence="1">
        <text>Hydrolysis of terminal (1-&gt;4)-linked alpha-D-glucose residues successively from non-reducing ends of the chains with release of beta-D-glucose.</text>
        <dbReference type="EC" id="3.2.1.3"/>
    </reaction>
</comment>
<evidence type="ECO:0000256" key="2">
    <source>
        <dbReference type="ARBA" id="ARBA00006188"/>
    </source>
</evidence>
<keyword evidence="4" id="KW-0378">Hydrolase</keyword>
<proteinExistence type="inferred from homology"/>
<dbReference type="GO" id="GO:0000272">
    <property type="term" value="P:polysaccharide catabolic process"/>
    <property type="evidence" value="ECO:0007669"/>
    <property type="project" value="UniProtKB-KW"/>
</dbReference>
<evidence type="ECO:0000256" key="6">
    <source>
        <dbReference type="ARBA" id="ARBA00023295"/>
    </source>
</evidence>
<name>A0A6G1G8F6_9PEZI</name>
<dbReference type="RefSeq" id="XP_033535770.1">
    <property type="nucleotide sequence ID" value="XM_033674800.1"/>
</dbReference>
<keyword evidence="6" id="KW-0326">Glycosidase</keyword>
<dbReference type="EC" id="3.2.1.3" evidence="3"/>
<evidence type="ECO:0000259" key="10">
    <source>
        <dbReference type="Pfam" id="PF00723"/>
    </source>
</evidence>
<feature type="domain" description="GH15-like" evidence="10">
    <location>
        <begin position="61"/>
        <end position="524"/>
    </location>
</feature>
<comment type="similarity">
    <text evidence="2">Belongs to the glycosyl hydrolase 15 family.</text>
</comment>
<dbReference type="PRINTS" id="PR00736">
    <property type="entry name" value="GLHYDRLASE15"/>
</dbReference>
<reference evidence="13" key="3">
    <citation type="submission" date="2025-04" db="UniProtKB">
        <authorList>
            <consortium name="RefSeq"/>
        </authorList>
    </citation>
    <scope>IDENTIFICATION</scope>
    <source>
        <strain evidence="13">CBS 781.70</strain>
    </source>
</reference>
<reference evidence="13" key="2">
    <citation type="submission" date="2020-04" db="EMBL/GenBank/DDBJ databases">
        <authorList>
            <consortium name="NCBI Genome Project"/>
        </authorList>
    </citation>
    <scope>NUCLEOTIDE SEQUENCE</scope>
    <source>
        <strain evidence="13">CBS 781.70</strain>
    </source>
</reference>
<evidence type="ECO:0000256" key="3">
    <source>
        <dbReference type="ARBA" id="ARBA00012593"/>
    </source>
</evidence>
<evidence type="ECO:0000313" key="12">
    <source>
        <dbReference type="Proteomes" id="UP000504638"/>
    </source>
</evidence>
<sequence length="531" mass="58761">MIPLLSFIVLTYLASFSYALAIPILDRLPFRVQTQLGRIFSPASRTLCDPYEQWIQDEKQIALDRLLANVAPGGANTKSAAPGTVIASPSTENPNYYYHWIRDGAITLSTTVPYLDAKSSLSSHVFDIFDAYNHLTYRLQRTTNPSGRFYDLKSLGEPKFEVSGEPFTGPWGRPQPDGPALRAITMMEFLTQYNRTYPSVWGTAAGAVWYRTFYDPQMPSAVPDSTVKADLEYVSKYWGSTGFDLWEEVNGRHFFTAMVQLRALRDGAKLAGAFGDPGAASWYSTQAAQLQDLIHTFWDEKRGHLISIQDTPRSGLDCSILLGSLHGTSLDQETNTPFPPHSPEILLSLLALLRDQRARFPINSVPTPSADEDPLRAAGIGRYPEDAYNGYESIPGAGNPWFLCTSSAAEVLYRTRHQITRHGSLTITQRGLPFWNAVVWNATAGDPDLQPGDYGCTTDAGGPACKTYEHVVQRLTQVADNFLGVVKRHSGAQGSMSEQFDRVTGYERGARDLTWSYGAFLSAVRAREIAA</sequence>
<evidence type="ECO:0000313" key="11">
    <source>
        <dbReference type="EMBL" id="KAF1814139.1"/>
    </source>
</evidence>
<evidence type="ECO:0000256" key="8">
    <source>
        <dbReference type="ARBA" id="ARBA00033442"/>
    </source>
</evidence>
<dbReference type="InterPro" id="IPR000165">
    <property type="entry name" value="Glucoamylase"/>
</dbReference>
<dbReference type="Pfam" id="PF00723">
    <property type="entry name" value="Glyco_hydro_15"/>
    <property type="match status" value="1"/>
</dbReference>
<dbReference type="InterPro" id="IPR046966">
    <property type="entry name" value="Glucoamylase_active_site"/>
</dbReference>
<accession>A0A6G1G8F6</accession>
<dbReference type="Proteomes" id="UP000504638">
    <property type="component" value="Unplaced"/>
</dbReference>
<dbReference type="OrthoDB" id="6123450at2759"/>
<organism evidence="11">
    <name type="scientific">Eremomyces bilateralis CBS 781.70</name>
    <dbReference type="NCBI Taxonomy" id="1392243"/>
    <lineage>
        <taxon>Eukaryota</taxon>
        <taxon>Fungi</taxon>
        <taxon>Dikarya</taxon>
        <taxon>Ascomycota</taxon>
        <taxon>Pezizomycotina</taxon>
        <taxon>Dothideomycetes</taxon>
        <taxon>Dothideomycetes incertae sedis</taxon>
        <taxon>Eremomycetales</taxon>
        <taxon>Eremomycetaceae</taxon>
        <taxon>Eremomyces</taxon>
    </lineage>
</organism>
<dbReference type="PANTHER" id="PTHR31616:SF9">
    <property type="entry name" value="GLUCOAMYLASE, INTRACELLULAR SPORULATION-SPECIFIC"/>
    <property type="match status" value="1"/>
</dbReference>
<protein>
    <recommendedName>
        <fullName evidence="3">glucan 1,4-alpha-glucosidase</fullName>
        <ecNumber evidence="3">3.2.1.3</ecNumber>
    </recommendedName>
    <alternativeName>
        <fullName evidence="9">1,4-alpha-D-glucan glucohydrolase</fullName>
    </alternativeName>
    <alternativeName>
        <fullName evidence="8">Glucan 1,4-alpha-glucosidase</fullName>
    </alternativeName>
</protein>
<dbReference type="GO" id="GO:0000324">
    <property type="term" value="C:fungal-type vacuole"/>
    <property type="evidence" value="ECO:0007669"/>
    <property type="project" value="TreeGrafter"/>
</dbReference>
<dbReference type="SUPFAM" id="SSF48208">
    <property type="entry name" value="Six-hairpin glycosidases"/>
    <property type="match status" value="1"/>
</dbReference>
<dbReference type="EMBL" id="ML975153">
    <property type="protein sequence ID" value="KAF1814139.1"/>
    <property type="molecule type" value="Genomic_DNA"/>
</dbReference>
<keyword evidence="12" id="KW-1185">Reference proteome</keyword>
<evidence type="ECO:0000256" key="9">
    <source>
        <dbReference type="ARBA" id="ARBA00033473"/>
    </source>
</evidence>
<dbReference type="Gene3D" id="1.50.10.10">
    <property type="match status" value="1"/>
</dbReference>
<evidence type="ECO:0000256" key="1">
    <source>
        <dbReference type="ARBA" id="ARBA00001863"/>
    </source>
</evidence>
<evidence type="ECO:0000256" key="5">
    <source>
        <dbReference type="ARBA" id="ARBA00023277"/>
    </source>
</evidence>
<dbReference type="InterPro" id="IPR008928">
    <property type="entry name" value="6-hairpin_glycosidase_sf"/>
</dbReference>
<evidence type="ECO:0000313" key="13">
    <source>
        <dbReference type="RefSeq" id="XP_033535770.1"/>
    </source>
</evidence>
<dbReference type="InterPro" id="IPR011613">
    <property type="entry name" value="GH15-like"/>
</dbReference>
<keyword evidence="7" id="KW-0624">Polysaccharide degradation</keyword>
<keyword evidence="5" id="KW-0119">Carbohydrate metabolism</keyword>
<evidence type="ECO:0000256" key="4">
    <source>
        <dbReference type="ARBA" id="ARBA00022801"/>
    </source>
</evidence>
<dbReference type="InterPro" id="IPR012341">
    <property type="entry name" value="6hp_glycosidase-like_sf"/>
</dbReference>
<gene>
    <name evidence="11 13" type="ORF">P152DRAFT_262287</name>
</gene>
<dbReference type="GO" id="GO:0004339">
    <property type="term" value="F:glucan 1,4-alpha-glucosidase activity"/>
    <property type="evidence" value="ECO:0007669"/>
    <property type="project" value="UniProtKB-EC"/>
</dbReference>